<accession>A0A3B5LJU5</accession>
<dbReference type="SMART" id="SM00537">
    <property type="entry name" value="DCX"/>
    <property type="match status" value="2"/>
</dbReference>
<dbReference type="GO" id="GO:0048813">
    <property type="term" value="P:dendrite morphogenesis"/>
    <property type="evidence" value="ECO:0007669"/>
    <property type="project" value="TreeGrafter"/>
</dbReference>
<dbReference type="Pfam" id="PF03607">
    <property type="entry name" value="DCX"/>
    <property type="match status" value="2"/>
</dbReference>
<dbReference type="Ensembl" id="ENSXCOT00000011045.1">
    <property type="protein sequence ID" value="ENSXCOP00000010920.1"/>
    <property type="gene ID" value="ENSXCOG00000008249.1"/>
</dbReference>
<feature type="region of interest" description="Disordered" evidence="2">
    <location>
        <begin position="264"/>
        <end position="298"/>
    </location>
</feature>
<evidence type="ECO:0000256" key="2">
    <source>
        <dbReference type="SAM" id="MobiDB-lite"/>
    </source>
</evidence>
<dbReference type="GO" id="GO:0060091">
    <property type="term" value="C:kinocilium"/>
    <property type="evidence" value="ECO:0007669"/>
    <property type="project" value="TreeGrafter"/>
</dbReference>
<feature type="region of interest" description="Disordered" evidence="2">
    <location>
        <begin position="217"/>
        <end position="252"/>
    </location>
</feature>
<dbReference type="PROSITE" id="PS50309">
    <property type="entry name" value="DC"/>
    <property type="match status" value="2"/>
</dbReference>
<dbReference type="GO" id="GO:0005815">
    <property type="term" value="C:microtubule organizing center"/>
    <property type="evidence" value="ECO:0007669"/>
    <property type="project" value="TreeGrafter"/>
</dbReference>
<dbReference type="GO" id="GO:0005874">
    <property type="term" value="C:microtubule"/>
    <property type="evidence" value="ECO:0007669"/>
    <property type="project" value="TreeGrafter"/>
</dbReference>
<dbReference type="Proteomes" id="UP000261380">
    <property type="component" value="Unplaced"/>
</dbReference>
<reference evidence="4" key="1">
    <citation type="submission" date="2025-08" db="UniProtKB">
        <authorList>
            <consortium name="Ensembl"/>
        </authorList>
    </citation>
    <scope>IDENTIFICATION</scope>
</reference>
<feature type="domain" description="Doublecortin" evidence="3">
    <location>
        <begin position="109"/>
        <end position="188"/>
    </location>
</feature>
<dbReference type="InterPro" id="IPR036572">
    <property type="entry name" value="Doublecortin_dom_sf"/>
</dbReference>
<dbReference type="FunFam" id="3.10.20.230:FF:000004">
    <property type="entry name" value="Doublecortin domain containing 2"/>
    <property type="match status" value="1"/>
</dbReference>
<dbReference type="GeneTree" id="ENSGT00940000159377"/>
<dbReference type="GO" id="GO:0005930">
    <property type="term" value="C:axoneme"/>
    <property type="evidence" value="ECO:0007669"/>
    <property type="project" value="TreeGrafter"/>
</dbReference>
<evidence type="ECO:0000256" key="1">
    <source>
        <dbReference type="ARBA" id="ARBA00022737"/>
    </source>
</evidence>
<dbReference type="GO" id="GO:0060271">
    <property type="term" value="P:cilium assembly"/>
    <property type="evidence" value="ECO:0007669"/>
    <property type="project" value="TreeGrafter"/>
</dbReference>
<name>A0A3B5LJU5_9TELE</name>
<keyword evidence="5" id="KW-1185">Reference proteome</keyword>
<dbReference type="GO" id="GO:0001764">
    <property type="term" value="P:neuron migration"/>
    <property type="evidence" value="ECO:0007669"/>
    <property type="project" value="TreeGrafter"/>
</dbReference>
<dbReference type="InterPro" id="IPR003533">
    <property type="entry name" value="Doublecortin_dom"/>
</dbReference>
<sequence length="298" mass="33463">MGSEKPNFLSQPVVKNVFMFRNGDPYYEARRIVINEKRVCNFETLLREVTGGVQAPFGAVRNIYTPRRGHKVDCMESLQSGEQYVAAGQEKFKNIECLCCIVCVVLDSVVANRDVLNPAMRLLIHQRMMDQFERILEMITEKMGLRILGGVRSLYTYEGHQVTDGSKLECGQLYVAVGRERFKKLPYSDLLFTRPKGTRRIRGPEFSLVINQFDCPVPQSKSPGRSSDSGDGDSKASPPNHCGSSKEDLTSTVREISQARLLTLRKKKSGQSITADSPDNGNAHVDYRKKGYISLSKD</sequence>
<proteinExistence type="predicted"/>
<dbReference type="SUPFAM" id="SSF89837">
    <property type="entry name" value="Doublecortin (DC)"/>
    <property type="match status" value="2"/>
</dbReference>
<evidence type="ECO:0000259" key="3">
    <source>
        <dbReference type="PROSITE" id="PS50309"/>
    </source>
</evidence>
<feature type="compositionally biased region" description="Polar residues" evidence="2">
    <location>
        <begin position="270"/>
        <end position="280"/>
    </location>
</feature>
<organism evidence="4 5">
    <name type="scientific">Xiphophorus couchianus</name>
    <name type="common">Monterrey platyfish</name>
    <dbReference type="NCBI Taxonomy" id="32473"/>
    <lineage>
        <taxon>Eukaryota</taxon>
        <taxon>Metazoa</taxon>
        <taxon>Chordata</taxon>
        <taxon>Craniata</taxon>
        <taxon>Vertebrata</taxon>
        <taxon>Euteleostomi</taxon>
        <taxon>Actinopterygii</taxon>
        <taxon>Neopterygii</taxon>
        <taxon>Teleostei</taxon>
        <taxon>Neoteleostei</taxon>
        <taxon>Acanthomorphata</taxon>
        <taxon>Ovalentaria</taxon>
        <taxon>Atherinomorphae</taxon>
        <taxon>Cyprinodontiformes</taxon>
        <taxon>Poeciliidae</taxon>
        <taxon>Poeciliinae</taxon>
        <taxon>Xiphophorus</taxon>
    </lineage>
</organism>
<feature type="compositionally biased region" description="Low complexity" evidence="2">
    <location>
        <begin position="220"/>
        <end position="239"/>
    </location>
</feature>
<feature type="domain" description="Doublecortin" evidence="3">
    <location>
        <begin position="15"/>
        <end position="96"/>
    </location>
</feature>
<keyword evidence="1" id="KW-0677">Repeat</keyword>
<dbReference type="PANTHER" id="PTHR23004">
    <property type="entry name" value="DOUBLECORTIN DOMAIN CONTAINING 2"/>
    <property type="match status" value="1"/>
</dbReference>
<reference evidence="4" key="2">
    <citation type="submission" date="2025-09" db="UniProtKB">
        <authorList>
            <consortium name="Ensembl"/>
        </authorList>
    </citation>
    <scope>IDENTIFICATION</scope>
</reference>
<dbReference type="AlphaFoldDB" id="A0A3B5LJU5"/>
<evidence type="ECO:0000313" key="5">
    <source>
        <dbReference type="Proteomes" id="UP000261380"/>
    </source>
</evidence>
<dbReference type="PANTHER" id="PTHR23004:SF5">
    <property type="entry name" value="DOUBLECORTIN DOMAIN-CONTAINING PROTEIN 2"/>
    <property type="match status" value="1"/>
</dbReference>
<dbReference type="STRING" id="32473.ENSXCOP00000010920"/>
<evidence type="ECO:0000313" key="4">
    <source>
        <dbReference type="Ensembl" id="ENSXCOP00000010920.1"/>
    </source>
</evidence>
<dbReference type="Gene3D" id="3.10.20.230">
    <property type="entry name" value="Doublecortin domain"/>
    <property type="match status" value="2"/>
</dbReference>
<dbReference type="GO" id="GO:1902017">
    <property type="term" value="P:regulation of cilium assembly"/>
    <property type="evidence" value="ECO:0007669"/>
    <property type="project" value="TreeGrafter"/>
</dbReference>
<protein>
    <recommendedName>
        <fullName evidence="3">Doublecortin domain-containing protein</fullName>
    </recommendedName>
</protein>
<dbReference type="GO" id="GO:0035556">
    <property type="term" value="P:intracellular signal transduction"/>
    <property type="evidence" value="ECO:0007669"/>
    <property type="project" value="InterPro"/>
</dbReference>